<dbReference type="RefSeq" id="WP_354700935.1">
    <property type="nucleotide sequence ID" value="NZ_CP114014.1"/>
</dbReference>
<dbReference type="KEGG" id="parq:DSM112329_01228"/>
<reference evidence="2" key="1">
    <citation type="submission" date="2022-12" db="EMBL/GenBank/DDBJ databases">
        <title>Paraconexibacter alkalitolerans sp. nov. and Baekduia alba sp. nov., isolated from soil and emended description of the genera Paraconexibacter (Chun et al., 2020) and Baekduia (An et al., 2020).</title>
        <authorList>
            <person name="Vieira S."/>
            <person name="Huber K.J."/>
            <person name="Geppert A."/>
            <person name="Wolf J."/>
            <person name="Neumann-Schaal M."/>
            <person name="Muesken M."/>
            <person name="Overmann J."/>
        </authorList>
    </citation>
    <scope>NUCLEOTIDE SEQUENCE</scope>
    <source>
        <strain evidence="2">AEG42_29</strain>
    </source>
</reference>
<organism evidence="2">
    <name type="scientific">Paraconexibacter sp. AEG42_29</name>
    <dbReference type="NCBI Taxonomy" id="2997339"/>
    <lineage>
        <taxon>Bacteria</taxon>
        <taxon>Bacillati</taxon>
        <taxon>Actinomycetota</taxon>
        <taxon>Thermoleophilia</taxon>
        <taxon>Solirubrobacterales</taxon>
        <taxon>Paraconexibacteraceae</taxon>
        <taxon>Paraconexibacter</taxon>
    </lineage>
</organism>
<feature type="region of interest" description="Disordered" evidence="1">
    <location>
        <begin position="1"/>
        <end position="85"/>
    </location>
</feature>
<name>A0AAU7ART1_9ACTN</name>
<dbReference type="AlphaFoldDB" id="A0AAU7ART1"/>
<gene>
    <name evidence="2" type="ORF">DSM112329_01228</name>
</gene>
<sequence>MQLDDDLPTADVDRLAERRREERRAVEEAGGGESEGFEQAERDLINNASHGDDHGTAVITRDARDEAEDAGETHGEADAELIPDS</sequence>
<protein>
    <submittedName>
        <fullName evidence="2">Uncharacterized protein</fullName>
    </submittedName>
</protein>
<evidence type="ECO:0000313" key="2">
    <source>
        <dbReference type="EMBL" id="XAY04395.1"/>
    </source>
</evidence>
<dbReference type="EMBL" id="CP114014">
    <property type="protein sequence ID" value="XAY04395.1"/>
    <property type="molecule type" value="Genomic_DNA"/>
</dbReference>
<proteinExistence type="predicted"/>
<accession>A0AAU7ART1</accession>
<feature type="compositionally biased region" description="Basic and acidic residues" evidence="1">
    <location>
        <begin position="11"/>
        <end position="27"/>
    </location>
</feature>
<evidence type="ECO:0000256" key="1">
    <source>
        <dbReference type="SAM" id="MobiDB-lite"/>
    </source>
</evidence>
<feature type="compositionally biased region" description="Basic and acidic residues" evidence="1">
    <location>
        <begin position="39"/>
        <end position="55"/>
    </location>
</feature>